<comment type="caution">
    <text evidence="1">The sequence shown here is derived from an EMBL/GenBank/DDBJ whole genome shotgun (WGS) entry which is preliminary data.</text>
</comment>
<dbReference type="EMBL" id="JACORU010000011">
    <property type="protein sequence ID" value="MBC5767525.1"/>
    <property type="molecule type" value="Genomic_DNA"/>
</dbReference>
<proteinExistence type="predicted"/>
<keyword evidence="2" id="KW-1185">Reference proteome</keyword>
<dbReference type="Proteomes" id="UP000596827">
    <property type="component" value="Unassembled WGS sequence"/>
</dbReference>
<sequence length="205" mass="22324">MGTGEDRFWQEVGNQLNPGWQIHLGPGGVQVPLASQDTFLYLFDTATMWITGGATLSSEMLRARRELQKLKMTPAQVAGLAAEPILECSQAQLTGDHPKVRLAMTAAVCSVTATGTWSAVMDRIGSPAGHWIWMVYRLQDGESLGRPVFSQGPRVFMQEPDLHRALRTALASDLGNPNSSVSQMVRKGGGAVLHPTLQQWLAESR</sequence>
<gene>
    <name evidence="1" type="ORF">H8R02_23880</name>
</gene>
<dbReference type="RefSeq" id="WP_187084010.1">
    <property type="nucleotide sequence ID" value="NZ_JACORU010000011.1"/>
</dbReference>
<protein>
    <submittedName>
        <fullName evidence="1">Uncharacterized protein</fullName>
    </submittedName>
</protein>
<name>A0A923S4I0_9BURK</name>
<evidence type="ECO:0000313" key="2">
    <source>
        <dbReference type="Proteomes" id="UP000596827"/>
    </source>
</evidence>
<dbReference type="AlphaFoldDB" id="A0A923S4I0"/>
<organism evidence="1 2">
    <name type="scientific">Ramlibacter albus</name>
    <dbReference type="NCBI Taxonomy" id="2079448"/>
    <lineage>
        <taxon>Bacteria</taxon>
        <taxon>Pseudomonadati</taxon>
        <taxon>Pseudomonadota</taxon>
        <taxon>Betaproteobacteria</taxon>
        <taxon>Burkholderiales</taxon>
        <taxon>Comamonadaceae</taxon>
        <taxon>Ramlibacter</taxon>
    </lineage>
</organism>
<reference evidence="1" key="1">
    <citation type="submission" date="2020-08" db="EMBL/GenBank/DDBJ databases">
        <title>Ramlibacter sp. GTP1 16S ribosomal RNA gene genome sequencing and assembly.</title>
        <authorList>
            <person name="Kang M."/>
        </authorList>
    </citation>
    <scope>NUCLEOTIDE SEQUENCE</scope>
    <source>
        <strain evidence="1">GTP1</strain>
    </source>
</reference>
<accession>A0A923S4I0</accession>
<evidence type="ECO:0000313" key="1">
    <source>
        <dbReference type="EMBL" id="MBC5767525.1"/>
    </source>
</evidence>